<dbReference type="PANTHER" id="PTHR43808:SF31">
    <property type="entry name" value="N-ACETYL-L-CITRULLINE DEACETYLASE"/>
    <property type="match status" value="1"/>
</dbReference>
<dbReference type="SUPFAM" id="SSF53187">
    <property type="entry name" value="Zn-dependent exopeptidases"/>
    <property type="match status" value="1"/>
</dbReference>
<gene>
    <name evidence="7" type="primary">argE</name>
    <name evidence="7" type="ordered locus">SRM_02447</name>
</gene>
<dbReference type="AlphaFoldDB" id="D5HBG3"/>
<comment type="cofactor">
    <cofactor evidence="1">
        <name>Zn(2+)</name>
        <dbReference type="ChEBI" id="CHEBI:29105"/>
    </cofactor>
</comment>
<accession>D5HBG3</accession>
<dbReference type="Pfam" id="PF01546">
    <property type="entry name" value="Peptidase_M20"/>
    <property type="match status" value="1"/>
</dbReference>
<dbReference type="Gene3D" id="3.30.70.360">
    <property type="match status" value="1"/>
</dbReference>
<dbReference type="EMBL" id="FP565814">
    <property type="protein sequence ID" value="CBH25368.1"/>
    <property type="molecule type" value="Genomic_DNA"/>
</dbReference>
<keyword evidence="5" id="KW-0170">Cobalt</keyword>
<dbReference type="Gene3D" id="3.40.630.10">
    <property type="entry name" value="Zn peptidases"/>
    <property type="match status" value="1"/>
</dbReference>
<evidence type="ECO:0000256" key="1">
    <source>
        <dbReference type="ARBA" id="ARBA00001947"/>
    </source>
</evidence>
<evidence type="ECO:0000256" key="4">
    <source>
        <dbReference type="ARBA" id="ARBA00022833"/>
    </source>
</evidence>
<dbReference type="GO" id="GO:0008777">
    <property type="term" value="F:acetylornithine deacetylase activity"/>
    <property type="evidence" value="ECO:0007669"/>
    <property type="project" value="UniProtKB-EC"/>
</dbReference>
<evidence type="ECO:0000256" key="5">
    <source>
        <dbReference type="ARBA" id="ARBA00023285"/>
    </source>
</evidence>
<dbReference type="PANTHER" id="PTHR43808">
    <property type="entry name" value="ACETYLORNITHINE DEACETYLASE"/>
    <property type="match status" value="1"/>
</dbReference>
<dbReference type="GO" id="GO:0046872">
    <property type="term" value="F:metal ion binding"/>
    <property type="evidence" value="ECO:0007669"/>
    <property type="project" value="UniProtKB-KW"/>
</dbReference>
<protein>
    <submittedName>
        <fullName evidence="7">Acetylornithine deacetylase</fullName>
        <ecNumber evidence="7">3.5.1.16</ecNumber>
    </submittedName>
</protein>
<keyword evidence="3 7" id="KW-0378">Hydrolase</keyword>
<keyword evidence="4" id="KW-0862">Zinc</keyword>
<dbReference type="PROSITE" id="PS00758">
    <property type="entry name" value="ARGE_DAPE_CPG2_1"/>
    <property type="match status" value="1"/>
</dbReference>
<reference evidence="7 8" key="1">
    <citation type="journal article" date="2010" name="ISME J.">
        <title>Fine-scale evolution: genomic, phenotypic and ecological differentiation in two coexisting Salinibacter ruber strains.</title>
        <authorList>
            <person name="Pena A."/>
            <person name="Teeling H."/>
            <person name="Huerta-Cepas J."/>
            <person name="Santos F."/>
            <person name="Yarza P."/>
            <person name="Brito-Echeverria J."/>
            <person name="Lucio M."/>
            <person name="Schmitt-Kopplin P."/>
            <person name="Meseguer I."/>
            <person name="Schenowitz C."/>
            <person name="Dossat C."/>
            <person name="Barbe V."/>
            <person name="Dopazo J."/>
            <person name="Rossello-Mora R."/>
            <person name="Schuler M."/>
            <person name="Glockner F.O."/>
            <person name="Amann R."/>
            <person name="Gabaldon T."/>
            <person name="Anton J."/>
        </authorList>
    </citation>
    <scope>NUCLEOTIDE SEQUENCE [LARGE SCALE GENOMIC DNA]</scope>
    <source>
        <strain evidence="7 8">M8</strain>
    </source>
</reference>
<name>D5HBG3_SALRM</name>
<dbReference type="InterPro" id="IPR036264">
    <property type="entry name" value="Bact_exopeptidase_dim_dom"/>
</dbReference>
<dbReference type="Pfam" id="PF07687">
    <property type="entry name" value="M20_dimer"/>
    <property type="match status" value="1"/>
</dbReference>
<evidence type="ECO:0000259" key="6">
    <source>
        <dbReference type="Pfam" id="PF07687"/>
    </source>
</evidence>
<dbReference type="InterPro" id="IPR050072">
    <property type="entry name" value="Peptidase_M20A"/>
</dbReference>
<dbReference type="GO" id="GO:0006526">
    <property type="term" value="P:L-arginine biosynthetic process"/>
    <property type="evidence" value="ECO:0007669"/>
    <property type="project" value="TreeGrafter"/>
</dbReference>
<dbReference type="InterPro" id="IPR011650">
    <property type="entry name" value="Peptidase_M20_dimer"/>
</dbReference>
<dbReference type="HOGENOM" id="CLU_021802_2_0_10"/>
<feature type="domain" description="Peptidase M20 dimerisation" evidence="6">
    <location>
        <begin position="200"/>
        <end position="302"/>
    </location>
</feature>
<dbReference type="InterPro" id="IPR001261">
    <property type="entry name" value="ArgE/DapE_CS"/>
</dbReference>
<reference evidence="8" key="2">
    <citation type="submission" date="2010-04" db="EMBL/GenBank/DDBJ databases">
        <title>Genome sequence of Salinibacter ruber M8.</title>
        <authorList>
            <consortium name="Genoscope"/>
        </authorList>
    </citation>
    <scope>NUCLEOTIDE SEQUENCE [LARGE SCALE GENOMIC DNA]</scope>
    <source>
        <strain evidence="8">M8</strain>
    </source>
</reference>
<dbReference type="InterPro" id="IPR002933">
    <property type="entry name" value="Peptidase_M20"/>
</dbReference>
<dbReference type="SUPFAM" id="SSF55031">
    <property type="entry name" value="Bacterial exopeptidase dimerisation domain"/>
    <property type="match status" value="1"/>
</dbReference>
<organism evidence="7 8">
    <name type="scientific">Salinibacter ruber (strain M8)</name>
    <dbReference type="NCBI Taxonomy" id="761659"/>
    <lineage>
        <taxon>Bacteria</taxon>
        <taxon>Pseudomonadati</taxon>
        <taxon>Rhodothermota</taxon>
        <taxon>Rhodothermia</taxon>
        <taxon>Rhodothermales</taxon>
        <taxon>Salinibacteraceae</taxon>
        <taxon>Salinibacter</taxon>
    </lineage>
</organism>
<sequence length="393" mass="41828">MPGVSAPHDMRFTFREARIGQRRDTSTDFPDAMALPSTNTAAVDFLKALVRIPSLTGEEAAIAGFVEQHVRRAGVDVLRHEDNVAFGIGEGDDTLLLNSHLDVVPPSDDHPYDPFEPVETDGVLYGRGAVDAKASGAAMTTALLSLAADGWAPTNGRLLVGLTTHEESGGTKNGLQDLRPNLPSLSAAVVGEPTTLRPCVAQKGLLILKIHARGTAAHAGRSHLGDNAIPAAMTAIRQLEDLSLDRADPHLGAPTATVTTIEGGEAHNVVPEHCVFTVDLRTTPAYTHDEIAGLVSEAVDADVEVYSDRLVPCATPEDARIVRAARAACPDAEPFGSPTSSDWVFLHDVPTVKMGPGPSNRSHTAEERIDVNEVKRAVTVYRDLIRAYFSRAA</sequence>
<dbReference type="Proteomes" id="UP000000933">
    <property type="component" value="Chromosome"/>
</dbReference>
<evidence type="ECO:0000313" key="7">
    <source>
        <dbReference type="EMBL" id="CBH25368.1"/>
    </source>
</evidence>
<proteinExistence type="predicted"/>
<evidence type="ECO:0000256" key="2">
    <source>
        <dbReference type="ARBA" id="ARBA00022723"/>
    </source>
</evidence>
<dbReference type="EC" id="3.5.1.16" evidence="7"/>
<evidence type="ECO:0000256" key="3">
    <source>
        <dbReference type="ARBA" id="ARBA00022801"/>
    </source>
</evidence>
<dbReference type="KEGG" id="srm:SRM_02447"/>
<keyword evidence="2" id="KW-0479">Metal-binding</keyword>
<evidence type="ECO:0000313" key="8">
    <source>
        <dbReference type="Proteomes" id="UP000000933"/>
    </source>
</evidence>